<proteinExistence type="predicted"/>
<sequence>MTVGFYTSETIASGHLTGVYKNMRTGVLSLVFRCAALAHTETTPSAETPEVMWLPFTDALSCVHPVYAIRIADAFRPDGPFVRLHDGDRLLVG</sequence>
<dbReference type="AlphaFoldDB" id="A0A1C3NWH7"/>
<evidence type="ECO:0000313" key="2">
    <source>
        <dbReference type="Proteomes" id="UP000199013"/>
    </source>
</evidence>
<dbReference type="Proteomes" id="UP000199013">
    <property type="component" value="Unassembled WGS sequence"/>
</dbReference>
<name>A0A1C3NWH7_9ACTN</name>
<gene>
    <name evidence="1" type="ORF">FDG2_1875</name>
</gene>
<accession>A0A1C3NWH7</accession>
<evidence type="ECO:0008006" key="3">
    <source>
        <dbReference type="Google" id="ProtNLM"/>
    </source>
</evidence>
<reference evidence="2" key="1">
    <citation type="submission" date="2016-02" db="EMBL/GenBank/DDBJ databases">
        <authorList>
            <person name="Wibberg D."/>
        </authorList>
    </citation>
    <scope>NUCLEOTIDE SEQUENCE [LARGE SCALE GENOMIC DNA]</scope>
</reference>
<evidence type="ECO:0000313" key="1">
    <source>
        <dbReference type="EMBL" id="SBW21048.1"/>
    </source>
</evidence>
<organism evidence="1 2">
    <name type="scientific">Candidatus Protofrankia californiensis</name>
    <dbReference type="NCBI Taxonomy" id="1839754"/>
    <lineage>
        <taxon>Bacteria</taxon>
        <taxon>Bacillati</taxon>
        <taxon>Actinomycetota</taxon>
        <taxon>Actinomycetes</taxon>
        <taxon>Frankiales</taxon>
        <taxon>Frankiaceae</taxon>
        <taxon>Protofrankia</taxon>
    </lineage>
</organism>
<dbReference type="EMBL" id="FLUV01000791">
    <property type="protein sequence ID" value="SBW21048.1"/>
    <property type="molecule type" value="Genomic_DNA"/>
</dbReference>
<protein>
    <recommendedName>
        <fullName evidence="3">NUDIX hydrolase</fullName>
    </recommendedName>
</protein>
<keyword evidence="2" id="KW-1185">Reference proteome</keyword>